<evidence type="ECO:0000313" key="2">
    <source>
        <dbReference type="Proteomes" id="UP000595140"/>
    </source>
</evidence>
<evidence type="ECO:0000313" key="1">
    <source>
        <dbReference type="EMBL" id="VFR00952.1"/>
    </source>
</evidence>
<keyword evidence="2" id="KW-1185">Reference proteome</keyword>
<proteinExistence type="predicted"/>
<dbReference type="EMBL" id="OOIL02006718">
    <property type="protein sequence ID" value="VFR00952.1"/>
    <property type="molecule type" value="Genomic_DNA"/>
</dbReference>
<accession>A0A484NHM2</accession>
<protein>
    <submittedName>
        <fullName evidence="1">Uncharacterized protein</fullName>
    </submittedName>
</protein>
<dbReference type="AlphaFoldDB" id="A0A484NHM2"/>
<dbReference type="Proteomes" id="UP000595140">
    <property type="component" value="Unassembled WGS sequence"/>
</dbReference>
<name>A0A484NHM2_9ASTE</name>
<sequence>MISRVGRLLYLTSVGGDEISPSPIGVKFGAIAVLNVNAPLAPCTDSITRLSFDSERLTLFILRDGQRDIPCCLQMLIIVVGQTVNRKIICKTPIVSFLESSN</sequence>
<organism evidence="1 2">
    <name type="scientific">Cuscuta campestris</name>
    <dbReference type="NCBI Taxonomy" id="132261"/>
    <lineage>
        <taxon>Eukaryota</taxon>
        <taxon>Viridiplantae</taxon>
        <taxon>Streptophyta</taxon>
        <taxon>Embryophyta</taxon>
        <taxon>Tracheophyta</taxon>
        <taxon>Spermatophyta</taxon>
        <taxon>Magnoliopsida</taxon>
        <taxon>eudicotyledons</taxon>
        <taxon>Gunneridae</taxon>
        <taxon>Pentapetalae</taxon>
        <taxon>asterids</taxon>
        <taxon>lamiids</taxon>
        <taxon>Solanales</taxon>
        <taxon>Convolvulaceae</taxon>
        <taxon>Cuscuteae</taxon>
        <taxon>Cuscuta</taxon>
        <taxon>Cuscuta subgen. Grammica</taxon>
        <taxon>Cuscuta sect. Cleistogrammica</taxon>
    </lineage>
</organism>
<gene>
    <name evidence="1" type="ORF">CCAM_LOCUS42727</name>
</gene>
<reference evidence="1 2" key="1">
    <citation type="submission" date="2018-04" db="EMBL/GenBank/DDBJ databases">
        <authorList>
            <person name="Vogel A."/>
        </authorList>
    </citation>
    <scope>NUCLEOTIDE SEQUENCE [LARGE SCALE GENOMIC DNA]</scope>
</reference>